<evidence type="ECO:0000256" key="1">
    <source>
        <dbReference type="ARBA" id="ARBA00004141"/>
    </source>
</evidence>
<dbReference type="PANTHER" id="PTHR34975">
    <property type="entry name" value="SPORE GERMINATION PROTEIN A2"/>
    <property type="match status" value="1"/>
</dbReference>
<dbReference type="Gene3D" id="1.20.1740.10">
    <property type="entry name" value="Amino acid/polyamine transporter I"/>
    <property type="match status" value="1"/>
</dbReference>
<proteinExistence type="inferred from homology"/>
<evidence type="ECO:0000256" key="2">
    <source>
        <dbReference type="ARBA" id="ARBA00007998"/>
    </source>
</evidence>
<keyword evidence="5 8" id="KW-0812">Transmembrane</keyword>
<dbReference type="RefSeq" id="WP_162357961.1">
    <property type="nucleotide sequence ID" value="NZ_CP048209.1"/>
</dbReference>
<dbReference type="AlphaFoldDB" id="A0A6C0FZM0"/>
<dbReference type="EMBL" id="CP048209">
    <property type="protein sequence ID" value="QHT61522.1"/>
    <property type="molecule type" value="Genomic_DNA"/>
</dbReference>
<evidence type="ECO:0000313" key="9">
    <source>
        <dbReference type="EMBL" id="QHT61522.1"/>
    </source>
</evidence>
<feature type="transmembrane region" description="Helical" evidence="8">
    <location>
        <begin position="225"/>
        <end position="248"/>
    </location>
</feature>
<evidence type="ECO:0000256" key="7">
    <source>
        <dbReference type="ARBA" id="ARBA00023136"/>
    </source>
</evidence>
<feature type="transmembrane region" description="Helical" evidence="8">
    <location>
        <begin position="311"/>
        <end position="328"/>
    </location>
</feature>
<name>A0A6C0FZM0_9BACL</name>
<dbReference type="GO" id="GO:0016020">
    <property type="term" value="C:membrane"/>
    <property type="evidence" value="ECO:0007669"/>
    <property type="project" value="UniProtKB-SubCell"/>
</dbReference>
<keyword evidence="10" id="KW-1185">Reference proteome</keyword>
<feature type="transmembrane region" description="Helical" evidence="8">
    <location>
        <begin position="126"/>
        <end position="143"/>
    </location>
</feature>
<accession>A0A6C0FZM0</accession>
<feature type="transmembrane region" description="Helical" evidence="8">
    <location>
        <begin position="21"/>
        <end position="38"/>
    </location>
</feature>
<comment type="similarity">
    <text evidence="2">Belongs to the amino acid-polyamine-organocation (APC) superfamily. Spore germination protein (SGP) (TC 2.A.3.9) family.</text>
</comment>
<organism evidence="9 10">
    <name type="scientific">Paenibacillus lycopersici</name>
    <dbReference type="NCBI Taxonomy" id="2704462"/>
    <lineage>
        <taxon>Bacteria</taxon>
        <taxon>Bacillati</taxon>
        <taxon>Bacillota</taxon>
        <taxon>Bacilli</taxon>
        <taxon>Bacillales</taxon>
        <taxon>Paenibacillaceae</taxon>
        <taxon>Paenibacillus</taxon>
    </lineage>
</organism>
<sequence length="373" mass="42628">MNGTSVLQPDSKQNRITITQFVLLIHSMQLGVGALSLPSDMARISGTDGWIALFFGWAGALLASLIIVQIMKKYPKGTIIELISHFFGKWSARLAMIFFGVYGAIYAYLILNRMVLLIQSWIMQQTPTYVLMLLFMPPAYLIVKGGVRIMGRYSEIIVFSSIWMLGVLLVMMLNEANWLHLLPVLKEGWMPVIHTVPTTILSFLGFELVFFIYPHLDKKQYASLGVVIANTYTLLIYLFVTIVCYVIYSPDQITQYNDAVISVVKIVEYRFLERFDIIMLTWYLLIISKTWIPALYISVSCTKRLLVFGKPQLYVALFLIGMCVMTRIEKMGWMENTAALKWLNGYGIVVAFIVPVCLWGIVSVMARFKRWQV</sequence>
<reference evidence="9 10" key="1">
    <citation type="submission" date="2020-01" db="EMBL/GenBank/DDBJ databases">
        <title>Paenibacillus sp. nov., isolated from tomato rhizosphere.</title>
        <authorList>
            <person name="Weon H.-Y."/>
            <person name="Lee S.A."/>
        </authorList>
    </citation>
    <scope>NUCLEOTIDE SEQUENCE [LARGE SCALE GENOMIC DNA]</scope>
    <source>
        <strain evidence="9 10">12200R-189</strain>
    </source>
</reference>
<evidence type="ECO:0000256" key="3">
    <source>
        <dbReference type="ARBA" id="ARBA00022448"/>
    </source>
</evidence>
<dbReference type="PANTHER" id="PTHR34975:SF2">
    <property type="entry name" value="SPORE GERMINATION PROTEIN A2"/>
    <property type="match status" value="1"/>
</dbReference>
<feature type="transmembrane region" description="Helical" evidence="8">
    <location>
        <begin position="155"/>
        <end position="173"/>
    </location>
</feature>
<keyword evidence="3" id="KW-0813">Transport</keyword>
<gene>
    <name evidence="9" type="ORF">GXP70_17145</name>
</gene>
<dbReference type="GO" id="GO:0009847">
    <property type="term" value="P:spore germination"/>
    <property type="evidence" value="ECO:0007669"/>
    <property type="project" value="InterPro"/>
</dbReference>
<dbReference type="InterPro" id="IPR004761">
    <property type="entry name" value="Spore_GerAB"/>
</dbReference>
<evidence type="ECO:0000256" key="6">
    <source>
        <dbReference type="ARBA" id="ARBA00022989"/>
    </source>
</evidence>
<evidence type="ECO:0000256" key="4">
    <source>
        <dbReference type="ARBA" id="ARBA00022544"/>
    </source>
</evidence>
<dbReference type="Pfam" id="PF03845">
    <property type="entry name" value="Spore_permease"/>
    <property type="match status" value="1"/>
</dbReference>
<comment type="subcellular location">
    <subcellularLocation>
        <location evidence="1">Membrane</location>
        <topology evidence="1">Multi-pass membrane protein</topology>
    </subcellularLocation>
</comment>
<dbReference type="NCBIfam" id="TIGR00912">
    <property type="entry name" value="2A0309"/>
    <property type="match status" value="1"/>
</dbReference>
<feature type="transmembrane region" description="Helical" evidence="8">
    <location>
        <begin position="193"/>
        <end position="213"/>
    </location>
</feature>
<keyword evidence="7 8" id="KW-0472">Membrane</keyword>
<feature type="transmembrane region" description="Helical" evidence="8">
    <location>
        <begin position="277"/>
        <end position="299"/>
    </location>
</feature>
<dbReference type="Proteomes" id="UP000476064">
    <property type="component" value="Chromosome"/>
</dbReference>
<keyword evidence="6 8" id="KW-1133">Transmembrane helix</keyword>
<protein>
    <submittedName>
        <fullName evidence="9">GerAB/ArcD/ProY family transporter</fullName>
    </submittedName>
</protein>
<feature type="transmembrane region" description="Helical" evidence="8">
    <location>
        <begin position="92"/>
        <end position="111"/>
    </location>
</feature>
<feature type="transmembrane region" description="Helical" evidence="8">
    <location>
        <begin position="348"/>
        <end position="368"/>
    </location>
</feature>
<keyword evidence="4" id="KW-0309">Germination</keyword>
<evidence type="ECO:0000256" key="8">
    <source>
        <dbReference type="SAM" id="Phobius"/>
    </source>
</evidence>
<feature type="transmembrane region" description="Helical" evidence="8">
    <location>
        <begin position="50"/>
        <end position="71"/>
    </location>
</feature>
<evidence type="ECO:0000256" key="5">
    <source>
        <dbReference type="ARBA" id="ARBA00022692"/>
    </source>
</evidence>
<evidence type="ECO:0000313" key="10">
    <source>
        <dbReference type="Proteomes" id="UP000476064"/>
    </source>
</evidence>
<dbReference type="KEGG" id="plyc:GXP70_17145"/>